<evidence type="ECO:0000313" key="2">
    <source>
        <dbReference type="EMBL" id="CAA9543109.1"/>
    </source>
</evidence>
<feature type="compositionally biased region" description="Basic and acidic residues" evidence="1">
    <location>
        <begin position="139"/>
        <end position="158"/>
    </location>
</feature>
<name>A0A6J4U8C0_9BACT</name>
<dbReference type="AlphaFoldDB" id="A0A6J4U8C0"/>
<accession>A0A6J4U8C0</accession>
<feature type="compositionally biased region" description="Gly residues" evidence="1">
    <location>
        <begin position="354"/>
        <end position="365"/>
    </location>
</feature>
<feature type="region of interest" description="Disordered" evidence="1">
    <location>
        <begin position="1"/>
        <end position="54"/>
    </location>
</feature>
<feature type="compositionally biased region" description="Basic and acidic residues" evidence="1">
    <location>
        <begin position="31"/>
        <end position="40"/>
    </location>
</feature>
<feature type="compositionally biased region" description="Basic and acidic residues" evidence="1">
    <location>
        <begin position="122"/>
        <end position="131"/>
    </location>
</feature>
<reference evidence="2" key="1">
    <citation type="submission" date="2020-02" db="EMBL/GenBank/DDBJ databases">
        <authorList>
            <person name="Meier V. D."/>
        </authorList>
    </citation>
    <scope>NUCLEOTIDE SEQUENCE</scope>
    <source>
        <strain evidence="2">AVDCRST_MAG49</strain>
    </source>
</reference>
<feature type="non-terminal residue" evidence="2">
    <location>
        <position position="1"/>
    </location>
</feature>
<evidence type="ECO:0000256" key="1">
    <source>
        <dbReference type="SAM" id="MobiDB-lite"/>
    </source>
</evidence>
<gene>
    <name evidence="2" type="ORF">AVDCRST_MAG49-1025</name>
</gene>
<feature type="compositionally biased region" description="Low complexity" evidence="1">
    <location>
        <begin position="366"/>
        <end position="381"/>
    </location>
</feature>
<feature type="region of interest" description="Disordered" evidence="1">
    <location>
        <begin position="106"/>
        <end position="176"/>
    </location>
</feature>
<protein>
    <submittedName>
        <fullName evidence="2">Uncharacterized protein</fullName>
    </submittedName>
</protein>
<proteinExistence type="predicted"/>
<feature type="compositionally biased region" description="Basic and acidic residues" evidence="1">
    <location>
        <begin position="327"/>
        <end position="344"/>
    </location>
</feature>
<organism evidence="2">
    <name type="scientific">uncultured Thermomicrobiales bacterium</name>
    <dbReference type="NCBI Taxonomy" id="1645740"/>
    <lineage>
        <taxon>Bacteria</taxon>
        <taxon>Pseudomonadati</taxon>
        <taxon>Thermomicrobiota</taxon>
        <taxon>Thermomicrobia</taxon>
        <taxon>Thermomicrobiales</taxon>
        <taxon>environmental samples</taxon>
    </lineage>
</organism>
<feature type="region of interest" description="Disordered" evidence="1">
    <location>
        <begin position="205"/>
        <end position="391"/>
    </location>
</feature>
<feature type="compositionally biased region" description="Basic residues" evidence="1">
    <location>
        <begin position="382"/>
        <end position="391"/>
    </location>
</feature>
<feature type="compositionally biased region" description="Low complexity" evidence="1">
    <location>
        <begin position="262"/>
        <end position="272"/>
    </location>
</feature>
<feature type="compositionally biased region" description="Basic and acidic residues" evidence="1">
    <location>
        <begin position="11"/>
        <end position="20"/>
    </location>
</feature>
<dbReference type="EMBL" id="CADCWG010000064">
    <property type="protein sequence ID" value="CAA9543109.1"/>
    <property type="molecule type" value="Genomic_DNA"/>
</dbReference>
<sequence>GHHRTAPVEVEGNRGPRRGEAAAGRVAHAPRRGDGRRRGDGALPRGGAAGGAGARAVVHPQGAVLGPGVGPALVAAGAAGGRGGGGRGGPADLRAAVAGRPALAAAAGVPAAGAGRGGDPGRAGRDHDDLHGQPAQPLRAEHRTAGERARGGDRRADGGGRVLVHHRGPDPARGAAGARAVRAGLRLRHLVRGARAGHLRRDRALPGRRRAGGGPLLRRGRGGQDGAVGLAAPLRSDDPAGVGGPLGADSGLHRKAAGAGPGARLPARVPPLQRRAGTGLRVVHRRVVRLRGGDRGSDGRAGAALGKADPGGDPGAVDPVQPGDRVPAADRADRAPADPGDDVRAAGARHRGDPAGGDGPRGGAAAGRQPAGGDVGRPAATGRRRAAGGAR</sequence>
<feature type="non-terminal residue" evidence="2">
    <location>
        <position position="391"/>
    </location>
</feature>